<name>A0AAV4QQY5_9ARAC</name>
<evidence type="ECO:0000313" key="2">
    <source>
        <dbReference type="Proteomes" id="UP001054837"/>
    </source>
</evidence>
<protein>
    <submittedName>
        <fullName evidence="1">Uncharacterized protein</fullName>
    </submittedName>
</protein>
<sequence>MEQNVDAISQNKISPLHDTCYQSATCAEFFLKMVVIPLKMGEHPDTTKQLYAGQSRMCKAITYTWSRCEYHL</sequence>
<dbReference type="AlphaFoldDB" id="A0AAV4QQY5"/>
<proteinExistence type="predicted"/>
<organism evidence="1 2">
    <name type="scientific">Caerostris darwini</name>
    <dbReference type="NCBI Taxonomy" id="1538125"/>
    <lineage>
        <taxon>Eukaryota</taxon>
        <taxon>Metazoa</taxon>
        <taxon>Ecdysozoa</taxon>
        <taxon>Arthropoda</taxon>
        <taxon>Chelicerata</taxon>
        <taxon>Arachnida</taxon>
        <taxon>Araneae</taxon>
        <taxon>Araneomorphae</taxon>
        <taxon>Entelegynae</taxon>
        <taxon>Araneoidea</taxon>
        <taxon>Araneidae</taxon>
        <taxon>Caerostris</taxon>
    </lineage>
</organism>
<accession>A0AAV4QQY5</accession>
<comment type="caution">
    <text evidence="1">The sequence shown here is derived from an EMBL/GenBank/DDBJ whole genome shotgun (WGS) entry which is preliminary data.</text>
</comment>
<reference evidence="1 2" key="1">
    <citation type="submission" date="2021-06" db="EMBL/GenBank/DDBJ databases">
        <title>Caerostris darwini draft genome.</title>
        <authorList>
            <person name="Kono N."/>
            <person name="Arakawa K."/>
        </authorList>
    </citation>
    <scope>NUCLEOTIDE SEQUENCE [LARGE SCALE GENOMIC DNA]</scope>
</reference>
<evidence type="ECO:0000313" key="1">
    <source>
        <dbReference type="EMBL" id="GIY10527.1"/>
    </source>
</evidence>
<keyword evidence="2" id="KW-1185">Reference proteome</keyword>
<dbReference type="Proteomes" id="UP001054837">
    <property type="component" value="Unassembled WGS sequence"/>
</dbReference>
<dbReference type="EMBL" id="BPLQ01004769">
    <property type="protein sequence ID" value="GIY10527.1"/>
    <property type="molecule type" value="Genomic_DNA"/>
</dbReference>
<gene>
    <name evidence="1" type="ORF">CDAR_215112</name>
</gene>